<evidence type="ECO:0000256" key="1">
    <source>
        <dbReference type="ARBA" id="ARBA00022553"/>
    </source>
</evidence>
<dbReference type="PANTHER" id="PTHR44591:SF3">
    <property type="entry name" value="RESPONSE REGULATORY DOMAIN-CONTAINING PROTEIN"/>
    <property type="match status" value="1"/>
</dbReference>
<keyword evidence="1" id="KW-0597">Phosphoprotein</keyword>
<keyword evidence="5" id="KW-1185">Reference proteome</keyword>
<comment type="caution">
    <text evidence="4">The sequence shown here is derived from an EMBL/GenBank/DDBJ whole genome shotgun (WGS) entry which is preliminary data.</text>
</comment>
<dbReference type="PANTHER" id="PTHR44591">
    <property type="entry name" value="STRESS RESPONSE REGULATOR PROTEIN 1"/>
    <property type="match status" value="1"/>
</dbReference>
<feature type="domain" description="Response regulatory" evidence="3">
    <location>
        <begin position="259"/>
        <end position="376"/>
    </location>
</feature>
<dbReference type="InterPro" id="IPR001789">
    <property type="entry name" value="Sig_transdc_resp-reg_receiver"/>
</dbReference>
<evidence type="ECO:0000259" key="3">
    <source>
        <dbReference type="PROSITE" id="PS50110"/>
    </source>
</evidence>
<proteinExistence type="predicted"/>
<dbReference type="GO" id="GO:0000160">
    <property type="term" value="P:phosphorelay signal transduction system"/>
    <property type="evidence" value="ECO:0007669"/>
    <property type="project" value="InterPro"/>
</dbReference>
<dbReference type="InParanoid" id="U5D8M9"/>
<dbReference type="eggNOG" id="COG0745">
    <property type="taxonomic scope" value="Bacteria"/>
</dbReference>
<dbReference type="PROSITE" id="PS50110">
    <property type="entry name" value="RESPONSE_REGULATORY"/>
    <property type="match status" value="1"/>
</dbReference>
<dbReference type="Proteomes" id="UP000016960">
    <property type="component" value="Unassembled WGS sequence"/>
</dbReference>
<dbReference type="InterPro" id="IPR025497">
    <property type="entry name" value="PatA-like_N"/>
</dbReference>
<protein>
    <submittedName>
        <fullName evidence="4">Response regulator receiver protein</fullName>
    </submittedName>
</protein>
<dbReference type="Pfam" id="PF14332">
    <property type="entry name" value="DUF4388"/>
    <property type="match status" value="1"/>
</dbReference>
<accession>U5D8M9</accession>
<reference evidence="4 5" key="1">
    <citation type="submission" date="2013-05" db="EMBL/GenBank/DDBJ databases">
        <title>Draft genome sequence of Rubidibacter lacunae KORDI 51-2.</title>
        <authorList>
            <person name="Choi D.H."/>
            <person name="Noh J.H."/>
            <person name="Kwon K.-K."/>
            <person name="Lee J.-H."/>
            <person name="Ryu J.-Y."/>
        </authorList>
    </citation>
    <scope>NUCLEOTIDE SEQUENCE [LARGE SCALE GENOMIC DNA]</scope>
    <source>
        <strain evidence="4 5">KORDI 51-2</strain>
    </source>
</reference>
<comment type="caution">
    <text evidence="2">Lacks conserved residue(s) required for the propagation of feature annotation.</text>
</comment>
<dbReference type="SUPFAM" id="SSF52172">
    <property type="entry name" value="CheY-like"/>
    <property type="match status" value="1"/>
</dbReference>
<evidence type="ECO:0000313" key="5">
    <source>
        <dbReference type="Proteomes" id="UP000016960"/>
    </source>
</evidence>
<evidence type="ECO:0000256" key="2">
    <source>
        <dbReference type="PROSITE-ProRule" id="PRU00169"/>
    </source>
</evidence>
<dbReference type="InterPro" id="IPR050595">
    <property type="entry name" value="Bact_response_regulator"/>
</dbReference>
<dbReference type="EMBL" id="ASSJ01000060">
    <property type="protein sequence ID" value="ERN40963.1"/>
    <property type="molecule type" value="Genomic_DNA"/>
</dbReference>
<dbReference type="AlphaFoldDB" id="U5D8M9"/>
<sequence length="396" mass="44326">MLQGTLDEIDIRSILQFLELGQRTGVLFVEAPTSGSECLSLRFWSVELAQGRIVFATELHSDPLLRLRDSLRRYKGAASALDAGYSLSDCARPLEHTYLWQLLEHRLLSPAQGRFVLENLVVETLFDLMSLQQGRFWFQSGPALEPQLVALAPSEVAPLAVLQLQQWKLLHPHVQSPEQRPTVVDRCSLQSALSERAFRSLARACNGNLSLRRIARLLNRDLLSTAKAIYPYVECGWVQLSRVDGTPSATPPKEPHKPQVICIDSDVTNCQRVEYSLNQYDCNTVAVNDMRRVLDLTFELRPDFIFCALSLPMLAGDEYCAMLRATANYRHAPIAIILPIDSNYFDCMRAQLAGATELLFQPFDESEPAALLAKHLRRGDLSARLRASKSAGLGGY</sequence>
<dbReference type="Pfam" id="PF00072">
    <property type="entry name" value="Response_reg"/>
    <property type="match status" value="1"/>
</dbReference>
<dbReference type="STRING" id="582515.KR51_00024680"/>
<gene>
    <name evidence="4" type="ORF">KR51_00024680</name>
</gene>
<evidence type="ECO:0000313" key="4">
    <source>
        <dbReference type="EMBL" id="ERN40963.1"/>
    </source>
</evidence>
<dbReference type="InterPro" id="IPR011006">
    <property type="entry name" value="CheY-like_superfamily"/>
</dbReference>
<name>U5D8M9_9CHRO</name>
<dbReference type="Gene3D" id="3.40.50.2300">
    <property type="match status" value="1"/>
</dbReference>
<organism evidence="4 5">
    <name type="scientific">Rubidibacter lacunae KORDI 51-2</name>
    <dbReference type="NCBI Taxonomy" id="582515"/>
    <lineage>
        <taxon>Bacteria</taxon>
        <taxon>Bacillati</taxon>
        <taxon>Cyanobacteriota</taxon>
        <taxon>Cyanophyceae</taxon>
        <taxon>Oscillatoriophycideae</taxon>
        <taxon>Chroococcales</taxon>
        <taxon>Aphanothecaceae</taxon>
        <taxon>Rubidibacter</taxon>
    </lineage>
</organism>